<reference evidence="1" key="2">
    <citation type="submission" date="2013-10" db="EMBL/GenBank/DDBJ databases">
        <authorList>
            <person name="Aslett M."/>
        </authorList>
    </citation>
    <scope>NUCLEOTIDE SEQUENCE [LARGE SCALE GENOMIC DNA]</scope>
    <source>
        <strain evidence="1">Weybridge</strain>
    </source>
</reference>
<dbReference type="AlphaFoldDB" id="U6M1Y2"/>
<name>U6M1Y2_EIMMA</name>
<dbReference type="Proteomes" id="UP000030763">
    <property type="component" value="Unassembled WGS sequence"/>
</dbReference>
<sequence>MEIKWGAFDRARSLYERLLDKTQHVNAFKGYSNFEWKKAEQPDRARQVLNRGLDVCKANGWDEDRAALLEHWLQLERENGDQQSIQRVFRLLPKKIKKRKTQKNANGVEEVTETLTYVFPDDEGSAANLKILQAAKMWKKRQLEGQV</sequence>
<dbReference type="RefSeq" id="XP_013333708.1">
    <property type="nucleotide sequence ID" value="XM_013478254.1"/>
</dbReference>
<dbReference type="Gene3D" id="1.25.40.10">
    <property type="entry name" value="Tetratricopeptide repeat domain"/>
    <property type="match status" value="1"/>
</dbReference>
<organism evidence="1 2">
    <name type="scientific">Eimeria maxima</name>
    <name type="common">Coccidian parasite</name>
    <dbReference type="NCBI Taxonomy" id="5804"/>
    <lineage>
        <taxon>Eukaryota</taxon>
        <taxon>Sar</taxon>
        <taxon>Alveolata</taxon>
        <taxon>Apicomplexa</taxon>
        <taxon>Conoidasida</taxon>
        <taxon>Coccidia</taxon>
        <taxon>Eucoccidiorida</taxon>
        <taxon>Eimeriorina</taxon>
        <taxon>Eimeriidae</taxon>
        <taxon>Eimeria</taxon>
    </lineage>
</organism>
<proteinExistence type="predicted"/>
<dbReference type="VEuPathDB" id="ToxoDB:EMWEY_00029220"/>
<dbReference type="InterPro" id="IPR003107">
    <property type="entry name" value="HAT"/>
</dbReference>
<evidence type="ECO:0000313" key="2">
    <source>
        <dbReference type="Proteomes" id="UP000030763"/>
    </source>
</evidence>
<accession>U6M1Y2</accession>
<dbReference type="SMART" id="SM00386">
    <property type="entry name" value="HAT"/>
    <property type="match status" value="2"/>
</dbReference>
<gene>
    <name evidence="1" type="ORF">EMWEY_00029220</name>
</gene>
<dbReference type="SUPFAM" id="SSF48452">
    <property type="entry name" value="TPR-like"/>
    <property type="match status" value="1"/>
</dbReference>
<dbReference type="GO" id="GO:0006396">
    <property type="term" value="P:RNA processing"/>
    <property type="evidence" value="ECO:0007669"/>
    <property type="project" value="InterPro"/>
</dbReference>
<keyword evidence="2" id="KW-1185">Reference proteome</keyword>
<evidence type="ECO:0000313" key="1">
    <source>
        <dbReference type="EMBL" id="CDJ57058.1"/>
    </source>
</evidence>
<dbReference type="OMA" id="YQNAIME"/>
<dbReference type="EMBL" id="HG719209">
    <property type="protein sequence ID" value="CDJ57058.1"/>
    <property type="molecule type" value="Genomic_DNA"/>
</dbReference>
<dbReference type="OrthoDB" id="541719at2759"/>
<reference evidence="1" key="1">
    <citation type="submission" date="2013-10" db="EMBL/GenBank/DDBJ databases">
        <title>Genomic analysis of the causative agents of coccidiosis in chickens.</title>
        <authorList>
            <person name="Reid A.J."/>
            <person name="Blake D."/>
            <person name="Billington K."/>
            <person name="Browne H."/>
            <person name="Dunn M."/>
            <person name="Hung S."/>
            <person name="Kawahara F."/>
            <person name="Miranda-Saavedra D."/>
            <person name="Mourier T."/>
            <person name="Nagra H."/>
            <person name="Otto T.D."/>
            <person name="Rawlings N."/>
            <person name="Sanchez A."/>
            <person name="Sanders M."/>
            <person name="Subramaniam C."/>
            <person name="Tay Y."/>
            <person name="Dear P."/>
            <person name="Doerig C."/>
            <person name="Gruber A."/>
            <person name="Parkinson J."/>
            <person name="Shirley M."/>
            <person name="Wan K.L."/>
            <person name="Berriman M."/>
            <person name="Tomley F."/>
            <person name="Pain A."/>
        </authorList>
    </citation>
    <scope>NUCLEOTIDE SEQUENCE [LARGE SCALE GENOMIC DNA]</scope>
    <source>
        <strain evidence="1">Weybridge</strain>
    </source>
</reference>
<dbReference type="GeneID" id="25336908"/>
<protein>
    <submittedName>
        <fullName evidence="1">Crooked neck-like protein 1, putative</fullName>
    </submittedName>
</protein>
<dbReference type="InterPro" id="IPR011990">
    <property type="entry name" value="TPR-like_helical_dom_sf"/>
</dbReference>